<dbReference type="KEGG" id="asip:AQUSIP_14390"/>
<keyword evidence="1" id="KW-0677">Repeat</keyword>
<keyword evidence="2" id="KW-0040">ANK repeat</keyword>
<proteinExistence type="predicted"/>
<dbReference type="PANTHER" id="PTHR24198">
    <property type="entry name" value="ANKYRIN REPEAT AND PROTEIN KINASE DOMAIN-CONTAINING PROTEIN"/>
    <property type="match status" value="1"/>
</dbReference>
<dbReference type="Proteomes" id="UP000324194">
    <property type="component" value="Chromosome 1"/>
</dbReference>
<reference evidence="3 4" key="1">
    <citation type="submission" date="2019-08" db="EMBL/GenBank/DDBJ databases">
        <authorList>
            <person name="Guy L."/>
        </authorList>
    </citation>
    <scope>NUCLEOTIDE SEQUENCE [LARGE SCALE GENOMIC DNA]</scope>
    <source>
        <strain evidence="3 4">SGT-108</strain>
    </source>
</reference>
<dbReference type="Gene3D" id="1.25.40.20">
    <property type="entry name" value="Ankyrin repeat-containing domain"/>
    <property type="match status" value="1"/>
</dbReference>
<dbReference type="InterPro" id="IPR002110">
    <property type="entry name" value="Ankyrin_rpt"/>
</dbReference>
<dbReference type="AlphaFoldDB" id="A0A5E4PGX0"/>
<dbReference type="InterPro" id="IPR036770">
    <property type="entry name" value="Ankyrin_rpt-contain_sf"/>
</dbReference>
<evidence type="ECO:0000313" key="4">
    <source>
        <dbReference type="Proteomes" id="UP000324194"/>
    </source>
</evidence>
<evidence type="ECO:0000256" key="1">
    <source>
        <dbReference type="ARBA" id="ARBA00022737"/>
    </source>
</evidence>
<sequence>MFAANHSLFTHNAKNTHLSLNGISGFELVQLLEKHEVLYNLSEVEAIISDPSISQFIRYTAYLYLVAQGTLESLRKLSSEMDFSYYNSAGLSAVLIAIRSGRSDVLSWLLENTDSSLQAKDSQGRGAVLTAIAFNQPDILEKLVKPQSENGYGLSLDESDINGYGAVITAVLHERAEMLQRLTKSRRHGGYGLPINATDNYGNNAVLIAAAKGRQAILRELTKSKKKGGFGLSIKAKNHTGNDTVLISVANGQMATLTNLLKKKKQGGYGRKLQVKNNHGSCPVLTAIGNGQIEMLRWLVKTRTEGGGGLSLPVQNNRGYDALQIAVINDQLDMLRLLLSDKSENGFGLIANDIRILLQIAAETSERIYLWLVMYEFEQRTKAHSSHDAIAWASVILNDFEFCREKLKSMLIARYREILQGHLDQPAHNKPEIHMLTDAVEKLSAGDGRLYCASHFIEYSDFTAAFEYYHSVFADPICAAEKREQAGIELTNMIYNGYIVISDGKLDISKSKARMQIKEPERRQEGKNLEIMRQRVIWAYEFLHNNSSAFANSMRNRFNIILSDILDTTCVSEPDWSADSVRQFYEYYSRHNAAMLTEAAFKRAFQNMTKLLEAQQTGSLSIKSADSTRQNTAGSTWGLFGQTKDEPRIQDSLLQGTASKIQGTGCTL</sequence>
<evidence type="ECO:0000313" key="3">
    <source>
        <dbReference type="EMBL" id="VVC76134.1"/>
    </source>
</evidence>
<protein>
    <submittedName>
        <fullName evidence="3">Uncharacterized protein</fullName>
    </submittedName>
</protein>
<dbReference type="EMBL" id="LR699119">
    <property type="protein sequence ID" value="VVC76134.1"/>
    <property type="molecule type" value="Genomic_DNA"/>
</dbReference>
<dbReference type="OrthoDB" id="9812708at2"/>
<keyword evidence="4" id="KW-1185">Reference proteome</keyword>
<evidence type="ECO:0000256" key="2">
    <source>
        <dbReference type="ARBA" id="ARBA00023043"/>
    </source>
</evidence>
<name>A0A5E4PGX0_9COXI</name>
<dbReference type="SUPFAM" id="SSF48403">
    <property type="entry name" value="Ankyrin repeat"/>
    <property type="match status" value="1"/>
</dbReference>
<dbReference type="Pfam" id="PF12796">
    <property type="entry name" value="Ank_2"/>
    <property type="match status" value="1"/>
</dbReference>
<accession>A0A5E4PGX0</accession>
<organism evidence="3 4">
    <name type="scientific">Aquicella siphonis</name>
    <dbReference type="NCBI Taxonomy" id="254247"/>
    <lineage>
        <taxon>Bacteria</taxon>
        <taxon>Pseudomonadati</taxon>
        <taxon>Pseudomonadota</taxon>
        <taxon>Gammaproteobacteria</taxon>
        <taxon>Legionellales</taxon>
        <taxon>Coxiellaceae</taxon>
        <taxon>Aquicella</taxon>
    </lineage>
</organism>
<dbReference type="PANTHER" id="PTHR24198:SF165">
    <property type="entry name" value="ANKYRIN REPEAT-CONTAINING PROTEIN-RELATED"/>
    <property type="match status" value="1"/>
</dbReference>
<gene>
    <name evidence="3" type="ORF">AQUSIP_14390</name>
</gene>